<dbReference type="RefSeq" id="WP_186886814.1">
    <property type="nucleotide sequence ID" value="NZ_JACONZ010000001.1"/>
</dbReference>
<organism evidence="8 9">
    <name type="scientific">Anaerofilum hominis</name>
    <dbReference type="NCBI Taxonomy" id="2763016"/>
    <lineage>
        <taxon>Bacteria</taxon>
        <taxon>Bacillati</taxon>
        <taxon>Bacillota</taxon>
        <taxon>Clostridia</taxon>
        <taxon>Eubacteriales</taxon>
        <taxon>Oscillospiraceae</taxon>
        <taxon>Anaerofilum</taxon>
    </lineage>
</organism>
<evidence type="ECO:0000256" key="2">
    <source>
        <dbReference type="ARBA" id="ARBA00004892"/>
    </source>
</evidence>
<evidence type="ECO:0000256" key="7">
    <source>
        <dbReference type="HAMAP-Rule" id="MF_00675"/>
    </source>
</evidence>
<evidence type="ECO:0000256" key="4">
    <source>
        <dbReference type="ARBA" id="ARBA00012546"/>
    </source>
</evidence>
<dbReference type="Pfam" id="PF02614">
    <property type="entry name" value="UxaC"/>
    <property type="match status" value="1"/>
</dbReference>
<reference evidence="8" key="1">
    <citation type="submission" date="2020-08" db="EMBL/GenBank/DDBJ databases">
        <title>Genome public.</title>
        <authorList>
            <person name="Liu C."/>
            <person name="Sun Q."/>
        </authorList>
    </citation>
    <scope>NUCLEOTIDE SEQUENCE</scope>
    <source>
        <strain evidence="8">BX8</strain>
    </source>
</reference>
<dbReference type="Gene3D" id="1.10.2020.10">
    <property type="entry name" value="uronate isomerase, domain 2, chain A"/>
    <property type="match status" value="1"/>
</dbReference>
<keyword evidence="9" id="KW-1185">Reference proteome</keyword>
<comment type="pathway">
    <text evidence="2 7">Carbohydrate metabolism; pentose and glucuronate interconversion.</text>
</comment>
<name>A0A923KXE2_9FIRM</name>
<evidence type="ECO:0000313" key="9">
    <source>
        <dbReference type="Proteomes" id="UP000659630"/>
    </source>
</evidence>
<evidence type="ECO:0000256" key="6">
    <source>
        <dbReference type="ARBA" id="ARBA00023235"/>
    </source>
</evidence>
<comment type="catalytic activity">
    <reaction evidence="7">
        <text>aldehydo-D-galacturonate = keto-D-tagaturonate</text>
        <dbReference type="Rhea" id="RHEA:27702"/>
        <dbReference type="ChEBI" id="CHEBI:12952"/>
        <dbReference type="ChEBI" id="CHEBI:17886"/>
    </reaction>
</comment>
<dbReference type="EC" id="5.3.1.12" evidence="4 7"/>
<keyword evidence="6 7" id="KW-0413">Isomerase</keyword>
<dbReference type="AlphaFoldDB" id="A0A923KXE2"/>
<comment type="similarity">
    <text evidence="3 7">Belongs to the metallo-dependent hydrolases superfamily. Uronate isomerase family.</text>
</comment>
<comment type="caution">
    <text evidence="8">The sequence shown here is derived from an EMBL/GenBank/DDBJ whole genome shotgun (WGS) entry which is preliminary data.</text>
</comment>
<dbReference type="GO" id="GO:0008880">
    <property type="term" value="F:glucuronate isomerase activity"/>
    <property type="evidence" value="ECO:0007669"/>
    <property type="project" value="UniProtKB-UniRule"/>
</dbReference>
<dbReference type="SUPFAM" id="SSF51556">
    <property type="entry name" value="Metallo-dependent hydrolases"/>
    <property type="match status" value="1"/>
</dbReference>
<sequence>MNFMDAEFLLSGEAARRLYEQTAEMPIFDYHNHLDPQEIVENKNYSSVTSMWLARDHYKWRILRAAGVPERYIRGEADDREKFRAFAAACEKAIGSPVYYWTNLELRRLFGAKEPLTPQSADRLYDLCNRRLQQDDLRPRALLRRLKVRVLCTTEAPDAGLEWHKAFARRADDGLRISPGFRPDGVLHIGKPGWADSVKKLLAAEGVQEDSLDGLEAALASALDRFKALGCFTSDHGFERFAYRTASRDEAQAAFQRALRGEPLTREAEDGYVSYLAARLAALYHSRGVVMQLHLGALRDANTRGFARMGADSGYDSVGRTTDPSALAAFLDDLAQRDQLPDVILYCLNPCDYPVLATVCATFGGGRPGRVQLGAAWWFNDTERGIREQLQYLFENGMFAYTPGMLTDSRSIGSFVRHEYFRRIVCDEVGALLDSGRYHSFDAARAMLEDVFYNNARRLFIGENAP</sequence>
<evidence type="ECO:0000313" key="8">
    <source>
        <dbReference type="EMBL" id="MBC5580464.1"/>
    </source>
</evidence>
<comment type="catalytic activity">
    <reaction evidence="1 7">
        <text>D-glucuronate = D-fructuronate</text>
        <dbReference type="Rhea" id="RHEA:13049"/>
        <dbReference type="ChEBI" id="CHEBI:58720"/>
        <dbReference type="ChEBI" id="CHEBI:59863"/>
        <dbReference type="EC" id="5.3.1.12"/>
    </reaction>
</comment>
<dbReference type="Gene3D" id="3.20.20.140">
    <property type="entry name" value="Metal-dependent hydrolases"/>
    <property type="match status" value="1"/>
</dbReference>
<gene>
    <name evidence="7 8" type="primary">uxaC</name>
    <name evidence="8" type="ORF">H8S23_02995</name>
</gene>
<dbReference type="HAMAP" id="MF_00675">
    <property type="entry name" value="UxaC"/>
    <property type="match status" value="1"/>
</dbReference>
<evidence type="ECO:0000256" key="5">
    <source>
        <dbReference type="ARBA" id="ARBA00020555"/>
    </source>
</evidence>
<dbReference type="EMBL" id="JACONZ010000001">
    <property type="protein sequence ID" value="MBC5580464.1"/>
    <property type="molecule type" value="Genomic_DNA"/>
</dbReference>
<protein>
    <recommendedName>
        <fullName evidence="5 7">Uronate isomerase</fullName>
        <ecNumber evidence="4 7">5.3.1.12</ecNumber>
    </recommendedName>
    <alternativeName>
        <fullName evidence="7">Glucuronate isomerase</fullName>
    </alternativeName>
    <alternativeName>
        <fullName evidence="7">Uronic isomerase</fullName>
    </alternativeName>
</protein>
<evidence type="ECO:0000256" key="3">
    <source>
        <dbReference type="ARBA" id="ARBA00008397"/>
    </source>
</evidence>
<dbReference type="NCBIfam" id="NF002794">
    <property type="entry name" value="PRK02925.1"/>
    <property type="match status" value="1"/>
</dbReference>
<proteinExistence type="inferred from homology"/>
<dbReference type="PANTHER" id="PTHR30068">
    <property type="entry name" value="URONATE ISOMERASE"/>
    <property type="match status" value="1"/>
</dbReference>
<dbReference type="InterPro" id="IPR032466">
    <property type="entry name" value="Metal_Hydrolase"/>
</dbReference>
<dbReference type="Proteomes" id="UP000659630">
    <property type="component" value="Unassembled WGS sequence"/>
</dbReference>
<accession>A0A923KXE2</accession>
<dbReference type="InterPro" id="IPR003766">
    <property type="entry name" value="Uronate_isomerase"/>
</dbReference>
<dbReference type="GO" id="GO:0019698">
    <property type="term" value="P:D-galacturonate catabolic process"/>
    <property type="evidence" value="ECO:0007669"/>
    <property type="project" value="TreeGrafter"/>
</dbReference>
<dbReference type="PANTHER" id="PTHR30068:SF4">
    <property type="entry name" value="URONATE ISOMERASE"/>
    <property type="match status" value="1"/>
</dbReference>
<evidence type="ECO:0000256" key="1">
    <source>
        <dbReference type="ARBA" id="ARBA00001165"/>
    </source>
</evidence>
<dbReference type="GO" id="GO:0042840">
    <property type="term" value="P:D-glucuronate catabolic process"/>
    <property type="evidence" value="ECO:0007669"/>
    <property type="project" value="TreeGrafter"/>
</dbReference>